<sequence>MPRLKPAILPGIAIAVVATAGTAFAVTGGDDRHPAFVQSGADAGRPVVVRTVAPSAEPPTAEANDARRRVADALSGTGLRIPAGWEIVSVRQERHDQRDVTLIRHQPDGYRLGGPHASLVLDARGTILGFTRLHDGADGPLPDRRRAEEIALRFLRQVAPDDVDGLSVHWVDQHDETVTLTDGTTATISGMKVKMHHDDGLYSWVVVGRDGAVLTYERDIAWDSGQGRRGTQMWLHDSWIAAREGTGPQPAPPYALATS</sequence>
<gene>
    <name evidence="2" type="ORF">ETD86_47945</name>
</gene>
<evidence type="ECO:0000313" key="3">
    <source>
        <dbReference type="Proteomes" id="UP000309128"/>
    </source>
</evidence>
<evidence type="ECO:0000256" key="1">
    <source>
        <dbReference type="SAM" id="SignalP"/>
    </source>
</evidence>
<reference evidence="2 3" key="1">
    <citation type="submission" date="2019-05" db="EMBL/GenBank/DDBJ databases">
        <title>Draft genome sequence of Nonomuraea turkmeniaca DSM 43926.</title>
        <authorList>
            <person name="Saricaoglu S."/>
            <person name="Isik K."/>
        </authorList>
    </citation>
    <scope>NUCLEOTIDE SEQUENCE [LARGE SCALE GENOMIC DNA]</scope>
    <source>
        <strain evidence="2 3">DSM 43926</strain>
    </source>
</reference>
<keyword evidence="3" id="KW-1185">Reference proteome</keyword>
<feature type="chain" id="PRO_5024297955" description="DUF3500 domain-containing protein" evidence="1">
    <location>
        <begin position="26"/>
        <end position="259"/>
    </location>
</feature>
<dbReference type="Proteomes" id="UP000309128">
    <property type="component" value="Unassembled WGS sequence"/>
</dbReference>
<keyword evidence="1" id="KW-0732">Signal</keyword>
<dbReference type="OrthoDB" id="7061608at2"/>
<dbReference type="AlphaFoldDB" id="A0A5S4EXZ5"/>
<accession>A0A5S4EXZ5</accession>
<evidence type="ECO:0008006" key="4">
    <source>
        <dbReference type="Google" id="ProtNLM"/>
    </source>
</evidence>
<feature type="signal peptide" evidence="1">
    <location>
        <begin position="1"/>
        <end position="25"/>
    </location>
</feature>
<proteinExistence type="predicted"/>
<protein>
    <recommendedName>
        <fullName evidence="4">DUF3500 domain-containing protein</fullName>
    </recommendedName>
</protein>
<evidence type="ECO:0000313" key="2">
    <source>
        <dbReference type="EMBL" id="TMR08396.1"/>
    </source>
</evidence>
<dbReference type="RefSeq" id="WP_138673281.1">
    <property type="nucleotide sequence ID" value="NZ_VCKY01000296.1"/>
</dbReference>
<name>A0A5S4EXZ5_9ACTN</name>
<dbReference type="EMBL" id="VCKY01000296">
    <property type="protein sequence ID" value="TMR08396.1"/>
    <property type="molecule type" value="Genomic_DNA"/>
</dbReference>
<comment type="caution">
    <text evidence="2">The sequence shown here is derived from an EMBL/GenBank/DDBJ whole genome shotgun (WGS) entry which is preliminary data.</text>
</comment>
<organism evidence="2 3">
    <name type="scientific">Nonomuraea turkmeniaca</name>
    <dbReference type="NCBI Taxonomy" id="103838"/>
    <lineage>
        <taxon>Bacteria</taxon>
        <taxon>Bacillati</taxon>
        <taxon>Actinomycetota</taxon>
        <taxon>Actinomycetes</taxon>
        <taxon>Streptosporangiales</taxon>
        <taxon>Streptosporangiaceae</taxon>
        <taxon>Nonomuraea</taxon>
    </lineage>
</organism>